<keyword evidence="2" id="KW-1185">Reference proteome</keyword>
<accession>A0ACB6Z6H6</accession>
<evidence type="ECO:0000313" key="2">
    <source>
        <dbReference type="Proteomes" id="UP000886501"/>
    </source>
</evidence>
<comment type="caution">
    <text evidence="1">The sequence shown here is derived from an EMBL/GenBank/DDBJ whole genome shotgun (WGS) entry which is preliminary data.</text>
</comment>
<protein>
    <submittedName>
        <fullName evidence="1">Uncharacterized protein</fullName>
    </submittedName>
</protein>
<proteinExistence type="predicted"/>
<gene>
    <name evidence="1" type="ORF">BDM02DRAFT_696567</name>
</gene>
<name>A0ACB6Z6H6_THEGA</name>
<dbReference type="EMBL" id="MU118103">
    <property type="protein sequence ID" value="KAF9645127.1"/>
    <property type="molecule type" value="Genomic_DNA"/>
</dbReference>
<dbReference type="Proteomes" id="UP000886501">
    <property type="component" value="Unassembled WGS sequence"/>
</dbReference>
<organism evidence="1 2">
    <name type="scientific">Thelephora ganbajun</name>
    <name type="common">Ganba fungus</name>
    <dbReference type="NCBI Taxonomy" id="370292"/>
    <lineage>
        <taxon>Eukaryota</taxon>
        <taxon>Fungi</taxon>
        <taxon>Dikarya</taxon>
        <taxon>Basidiomycota</taxon>
        <taxon>Agaricomycotina</taxon>
        <taxon>Agaricomycetes</taxon>
        <taxon>Thelephorales</taxon>
        <taxon>Thelephoraceae</taxon>
        <taxon>Thelephora</taxon>
    </lineage>
</organism>
<sequence>MASLLPPPNPAEGRISQLLPTVKCSDCNRLVPIHELGEHVCVSPPSPSTSGPSLSTLLSQRVQEMVSSPSVRSEFSKTPPPKTSSPTPSLASRQAEVSARRSRAFSVSSRKHSPGPIPTLIPPMKPAPTEPLPTPRVPIPEASRSADSVPPHRIPFPASRSNTPNIPVNPSQIRAPSVASSRSVSSHPSIDSRDRTLSDASQLRPSFDSNRPRKSSTATISSLGAGRPSYDIPRTKTPSDNSRSNTPYDQPPPIPPSTPSSVYNPNLPSPGSNIHSVPTPQNNARPRTNGLVPATQNMPPPMMMEQPMFQPIPEPDTKIGGEAGMAGVGRRGFQAFARAAMFTAPPTHLAGRPSPGFLDIQRAVGTYTPPLSPSGNSPISPLSMHSPVDINSELERSLTPRSNLSIASRTPPPVTPVPSQSPPTPDRLSAADYVLPQTPADEIGLSFTRESDTIATVVMLEDKPREKGPRSSDGSDFGGLAYADSDSEHDDGNFSKKDGIQFPTSSPRSSKSSESAYSARIPMRSLSAASSSCSGYGARSTARSVGALDRAMETLFEDAPLSPTTNASFSPLFPTKYVLPAGAEDHNPVRDSSSKPPKLPTRSHTSPTIAKPRELDTLKPSKSVTSNSSTSSSRLRKVKQCASCNKTIDDGRWIPMDGGRVLCDKCWKNMYLPKCRRCNLPIEKQAVSSSDGQLKGKYHRGCFNCHTCHKPFPDKTFYVYDGRPYCAYHYHEANGSLCAASSCGQPIEGPCAVAHSGAKYHPEHLLCEFPRCTARLDEYYEADGKMFCERHASIAEQAALHEHSGDDEDSDVLGLETPKVTTTTMKRTTRFIDIAGLGVR</sequence>
<evidence type="ECO:0000313" key="1">
    <source>
        <dbReference type="EMBL" id="KAF9645127.1"/>
    </source>
</evidence>
<reference evidence="1" key="2">
    <citation type="journal article" date="2020" name="Nat. Commun.">
        <title>Large-scale genome sequencing of mycorrhizal fungi provides insights into the early evolution of symbiotic traits.</title>
        <authorList>
            <person name="Miyauchi S."/>
            <person name="Kiss E."/>
            <person name="Kuo A."/>
            <person name="Drula E."/>
            <person name="Kohler A."/>
            <person name="Sanchez-Garcia M."/>
            <person name="Morin E."/>
            <person name="Andreopoulos B."/>
            <person name="Barry K.W."/>
            <person name="Bonito G."/>
            <person name="Buee M."/>
            <person name="Carver A."/>
            <person name="Chen C."/>
            <person name="Cichocki N."/>
            <person name="Clum A."/>
            <person name="Culley D."/>
            <person name="Crous P.W."/>
            <person name="Fauchery L."/>
            <person name="Girlanda M."/>
            <person name="Hayes R.D."/>
            <person name="Keri Z."/>
            <person name="LaButti K."/>
            <person name="Lipzen A."/>
            <person name="Lombard V."/>
            <person name="Magnuson J."/>
            <person name="Maillard F."/>
            <person name="Murat C."/>
            <person name="Nolan M."/>
            <person name="Ohm R.A."/>
            <person name="Pangilinan J."/>
            <person name="Pereira M.F."/>
            <person name="Perotto S."/>
            <person name="Peter M."/>
            <person name="Pfister S."/>
            <person name="Riley R."/>
            <person name="Sitrit Y."/>
            <person name="Stielow J.B."/>
            <person name="Szollosi G."/>
            <person name="Zifcakova L."/>
            <person name="Stursova M."/>
            <person name="Spatafora J.W."/>
            <person name="Tedersoo L."/>
            <person name="Vaario L.M."/>
            <person name="Yamada A."/>
            <person name="Yan M."/>
            <person name="Wang P."/>
            <person name="Xu J."/>
            <person name="Bruns T."/>
            <person name="Baldrian P."/>
            <person name="Vilgalys R."/>
            <person name="Dunand C."/>
            <person name="Henrissat B."/>
            <person name="Grigoriev I.V."/>
            <person name="Hibbett D."/>
            <person name="Nagy L.G."/>
            <person name="Martin F.M."/>
        </authorList>
    </citation>
    <scope>NUCLEOTIDE SEQUENCE</scope>
    <source>
        <strain evidence="1">P2</strain>
    </source>
</reference>
<reference evidence="1" key="1">
    <citation type="submission" date="2019-10" db="EMBL/GenBank/DDBJ databases">
        <authorList>
            <consortium name="DOE Joint Genome Institute"/>
            <person name="Kuo A."/>
            <person name="Miyauchi S."/>
            <person name="Kiss E."/>
            <person name="Drula E."/>
            <person name="Kohler A."/>
            <person name="Sanchez-Garcia M."/>
            <person name="Andreopoulos B."/>
            <person name="Barry K.W."/>
            <person name="Bonito G."/>
            <person name="Buee M."/>
            <person name="Carver A."/>
            <person name="Chen C."/>
            <person name="Cichocki N."/>
            <person name="Clum A."/>
            <person name="Culley D."/>
            <person name="Crous P.W."/>
            <person name="Fauchery L."/>
            <person name="Girlanda M."/>
            <person name="Hayes R."/>
            <person name="Keri Z."/>
            <person name="Labutti K."/>
            <person name="Lipzen A."/>
            <person name="Lombard V."/>
            <person name="Magnuson J."/>
            <person name="Maillard F."/>
            <person name="Morin E."/>
            <person name="Murat C."/>
            <person name="Nolan M."/>
            <person name="Ohm R."/>
            <person name="Pangilinan J."/>
            <person name="Pereira M."/>
            <person name="Perotto S."/>
            <person name="Peter M."/>
            <person name="Riley R."/>
            <person name="Sitrit Y."/>
            <person name="Stielow B."/>
            <person name="Szollosi G."/>
            <person name="Zifcakova L."/>
            <person name="Stursova M."/>
            <person name="Spatafora J.W."/>
            <person name="Tedersoo L."/>
            <person name="Vaario L.-M."/>
            <person name="Yamada A."/>
            <person name="Yan M."/>
            <person name="Wang P."/>
            <person name="Xu J."/>
            <person name="Bruns T."/>
            <person name="Baldrian P."/>
            <person name="Vilgalys R."/>
            <person name="Henrissat B."/>
            <person name="Grigoriev I.V."/>
            <person name="Hibbett D."/>
            <person name="Nagy L.G."/>
            <person name="Martin F.M."/>
        </authorList>
    </citation>
    <scope>NUCLEOTIDE SEQUENCE</scope>
    <source>
        <strain evidence="1">P2</strain>
    </source>
</reference>